<comment type="caution">
    <text evidence="2">The sequence shown here is derived from an EMBL/GenBank/DDBJ whole genome shotgun (WGS) entry which is preliminary data.</text>
</comment>
<accession>A0AA38J7N7</accession>
<name>A0AA38J7N7_9AGAR</name>
<reference evidence="2" key="1">
    <citation type="submission" date="2022-08" db="EMBL/GenBank/DDBJ databases">
        <authorList>
            <consortium name="DOE Joint Genome Institute"/>
            <person name="Min B."/>
            <person name="Sierra-Patev S."/>
            <person name="Naranjo-Ortiz M."/>
            <person name="Looney B."/>
            <person name="Konkel Z."/>
            <person name="Slot J.C."/>
            <person name="Sakamoto Y."/>
            <person name="Steenwyk J.L."/>
            <person name="Rokas A."/>
            <person name="Carro J."/>
            <person name="Camarero S."/>
            <person name="Ferreira P."/>
            <person name="Molpeceres G."/>
            <person name="Ruiz-duenas F.J."/>
            <person name="Serrano A."/>
            <person name="Henrissat B."/>
            <person name="Drula E."/>
            <person name="Hughes K.W."/>
            <person name="Mata J.L."/>
            <person name="Ishikawa N.K."/>
            <person name="Vargas-Isla R."/>
            <person name="Ushijima S."/>
            <person name="Smith C.A."/>
            <person name="Ahrendt S."/>
            <person name="Andreopoulos W."/>
            <person name="He G."/>
            <person name="LaButti K."/>
            <person name="Lipzen A."/>
            <person name="Ng V."/>
            <person name="Riley R."/>
            <person name="Sandor L."/>
            <person name="Barry K."/>
            <person name="Martinez A.T."/>
            <person name="Xiao Y."/>
            <person name="Gibbons J.G."/>
            <person name="Terashima K."/>
            <person name="Hibbett D.S."/>
            <person name="Grigoriev I.V."/>
        </authorList>
    </citation>
    <scope>NUCLEOTIDE SEQUENCE</scope>
    <source>
        <strain evidence="2">ET3784</strain>
    </source>
</reference>
<dbReference type="EMBL" id="JANVFO010000125">
    <property type="protein sequence ID" value="KAJ3711097.1"/>
    <property type="molecule type" value="Genomic_DNA"/>
</dbReference>
<evidence type="ECO:0000256" key="1">
    <source>
        <dbReference type="SAM" id="MobiDB-lite"/>
    </source>
</evidence>
<gene>
    <name evidence="2" type="ORF">DFJ43DRAFT_967886</name>
</gene>
<feature type="non-terminal residue" evidence="2">
    <location>
        <position position="76"/>
    </location>
</feature>
<evidence type="ECO:0000313" key="3">
    <source>
        <dbReference type="Proteomes" id="UP001176059"/>
    </source>
</evidence>
<organism evidence="2 3">
    <name type="scientific">Lentinula guzmanii</name>
    <dbReference type="NCBI Taxonomy" id="2804957"/>
    <lineage>
        <taxon>Eukaryota</taxon>
        <taxon>Fungi</taxon>
        <taxon>Dikarya</taxon>
        <taxon>Basidiomycota</taxon>
        <taxon>Agaricomycotina</taxon>
        <taxon>Agaricomycetes</taxon>
        <taxon>Agaricomycetidae</taxon>
        <taxon>Agaricales</taxon>
        <taxon>Marasmiineae</taxon>
        <taxon>Omphalotaceae</taxon>
        <taxon>Lentinula</taxon>
    </lineage>
</organism>
<sequence length="76" mass="8594">MVEMMREYHANIQTDKEEPEPELRSQTVLEVLNNVMIQTPEESSRTLGTSLTYKEVTNALRLSANAPGLDGIPYEI</sequence>
<dbReference type="Proteomes" id="UP001176059">
    <property type="component" value="Unassembled WGS sequence"/>
</dbReference>
<reference evidence="2" key="2">
    <citation type="journal article" date="2023" name="Proc. Natl. Acad. Sci. U.S.A.">
        <title>A global phylogenomic analysis of the shiitake genus Lentinula.</title>
        <authorList>
            <person name="Sierra-Patev S."/>
            <person name="Min B."/>
            <person name="Naranjo-Ortiz M."/>
            <person name="Looney B."/>
            <person name="Konkel Z."/>
            <person name="Slot J.C."/>
            <person name="Sakamoto Y."/>
            <person name="Steenwyk J.L."/>
            <person name="Rokas A."/>
            <person name="Carro J."/>
            <person name="Camarero S."/>
            <person name="Ferreira P."/>
            <person name="Molpeceres G."/>
            <person name="Ruiz-Duenas F.J."/>
            <person name="Serrano A."/>
            <person name="Henrissat B."/>
            <person name="Drula E."/>
            <person name="Hughes K.W."/>
            <person name="Mata J.L."/>
            <person name="Ishikawa N.K."/>
            <person name="Vargas-Isla R."/>
            <person name="Ushijima S."/>
            <person name="Smith C.A."/>
            <person name="Donoghue J."/>
            <person name="Ahrendt S."/>
            <person name="Andreopoulos W."/>
            <person name="He G."/>
            <person name="LaButti K."/>
            <person name="Lipzen A."/>
            <person name="Ng V."/>
            <person name="Riley R."/>
            <person name="Sandor L."/>
            <person name="Barry K."/>
            <person name="Martinez A.T."/>
            <person name="Xiao Y."/>
            <person name="Gibbons J.G."/>
            <person name="Terashima K."/>
            <person name="Grigoriev I.V."/>
            <person name="Hibbett D."/>
        </authorList>
    </citation>
    <scope>NUCLEOTIDE SEQUENCE</scope>
    <source>
        <strain evidence="2">ET3784</strain>
    </source>
</reference>
<keyword evidence="3" id="KW-1185">Reference proteome</keyword>
<feature type="region of interest" description="Disordered" evidence="1">
    <location>
        <begin position="1"/>
        <end position="23"/>
    </location>
</feature>
<protein>
    <submittedName>
        <fullName evidence="2">Uncharacterized protein</fullName>
    </submittedName>
</protein>
<evidence type="ECO:0000313" key="2">
    <source>
        <dbReference type="EMBL" id="KAJ3711097.1"/>
    </source>
</evidence>
<dbReference type="AlphaFoldDB" id="A0AA38J7N7"/>
<proteinExistence type="predicted"/>